<dbReference type="AlphaFoldDB" id="A0A4Q1CAN9"/>
<reference evidence="2 3" key="1">
    <citation type="submission" date="2019-01" db="EMBL/GenBank/DDBJ databases">
        <title>Lacunisphaera sp. strain TWA-58.</title>
        <authorList>
            <person name="Chen W.-M."/>
        </authorList>
    </citation>
    <scope>NUCLEOTIDE SEQUENCE [LARGE SCALE GENOMIC DNA]</scope>
    <source>
        <strain evidence="2 3">TWA-58</strain>
    </source>
</reference>
<sequence>MSLPAKNPLHAVGRALLYLASFLLAWSGRVEASPALRYDWPLFTYNFGGLEKLPVAEQVSMLRRHGYAGLAVDIGSAAKLANLSQYEEAARQGADVRIFAAFYVLGYDPQTGFSRDWVQVVDRLAGTGTDLWLITGKPQDGITPDRLETEIRALVEYASGKSLKVTLYPHSKNVIATAEEALVYVKKINRPNFTLAVHTCHEIRAGNADRIEQVLENVKDHLGYVTIAGSDNLPSQVNGSEWEYSTLKPLYRGNFDLTRVLKKLRSLDYRGAIGFINHRIAEAPDVYLPLSKSTYGKWIQDLNALPAQPFDAPDQCTWHAPSKTWFVSNLGGGISLAKDAYGWISRLDATGKVIEPFWIGLTERMHAPSGMVATDRFLYVVDREGVHQIDIGRRTISRFFPIPEGKFLNDIALAGNGDLYVSDFFANRIYRIVPASGAVEVWLETDRLEAPDGLTIDAGKLIVASWGVLSEPGTFNTSKVGDLLRIDLVTRKIETLSREAGNLEGITKAGDSYYVTDWAAGKLLRIHAQTGRVSVVLSGLRNPTDPGFSPELGVLAFPQHTGDQVFFLSVDNLPPSSSR</sequence>
<dbReference type="Gene3D" id="3.20.20.150">
    <property type="entry name" value="Divalent-metal-dependent TIM barrel enzymes"/>
    <property type="match status" value="1"/>
</dbReference>
<gene>
    <name evidence="2" type="ORF">ESB00_08650</name>
</gene>
<dbReference type="SUPFAM" id="SSF101898">
    <property type="entry name" value="NHL repeat"/>
    <property type="match status" value="1"/>
</dbReference>
<dbReference type="InterPro" id="IPR050312">
    <property type="entry name" value="IolE/XylAMocC-like"/>
</dbReference>
<feature type="domain" description="Xylose isomerase-like TIM barrel" evidence="1">
    <location>
        <begin position="115"/>
        <end position="274"/>
    </location>
</feature>
<dbReference type="OrthoDB" id="6387072at2"/>
<dbReference type="EMBL" id="SDHX01000001">
    <property type="protein sequence ID" value="RXK55932.1"/>
    <property type="molecule type" value="Genomic_DNA"/>
</dbReference>
<dbReference type="InterPro" id="IPR036237">
    <property type="entry name" value="Xyl_isomerase-like_sf"/>
</dbReference>
<accession>A0A4Q1CAN9</accession>
<name>A0A4Q1CAN9_9BACT</name>
<comment type="caution">
    <text evidence="2">The sequence shown here is derived from an EMBL/GenBank/DDBJ whole genome shotgun (WGS) entry which is preliminary data.</text>
</comment>
<dbReference type="SUPFAM" id="SSF51658">
    <property type="entry name" value="Xylose isomerase-like"/>
    <property type="match status" value="1"/>
</dbReference>
<protein>
    <recommendedName>
        <fullName evidence="1">Xylose isomerase-like TIM barrel domain-containing protein</fullName>
    </recommendedName>
</protein>
<dbReference type="InterPro" id="IPR011042">
    <property type="entry name" value="6-blade_b-propeller_TolB-like"/>
</dbReference>
<evidence type="ECO:0000313" key="2">
    <source>
        <dbReference type="EMBL" id="RXK55932.1"/>
    </source>
</evidence>
<evidence type="ECO:0000313" key="3">
    <source>
        <dbReference type="Proteomes" id="UP000290218"/>
    </source>
</evidence>
<proteinExistence type="predicted"/>
<organism evidence="2 3">
    <name type="scientific">Oleiharenicola lentus</name>
    <dbReference type="NCBI Taxonomy" id="2508720"/>
    <lineage>
        <taxon>Bacteria</taxon>
        <taxon>Pseudomonadati</taxon>
        <taxon>Verrucomicrobiota</taxon>
        <taxon>Opitutia</taxon>
        <taxon>Opitutales</taxon>
        <taxon>Opitutaceae</taxon>
        <taxon>Oleiharenicola</taxon>
    </lineage>
</organism>
<dbReference type="Gene3D" id="2.120.10.30">
    <property type="entry name" value="TolB, C-terminal domain"/>
    <property type="match status" value="1"/>
</dbReference>
<evidence type="ECO:0000259" key="1">
    <source>
        <dbReference type="Pfam" id="PF01261"/>
    </source>
</evidence>
<dbReference type="Proteomes" id="UP000290218">
    <property type="component" value="Unassembled WGS sequence"/>
</dbReference>
<dbReference type="Pfam" id="PF01261">
    <property type="entry name" value="AP_endonuc_2"/>
    <property type="match status" value="1"/>
</dbReference>
<dbReference type="PANTHER" id="PTHR12110">
    <property type="entry name" value="HYDROXYPYRUVATE ISOMERASE"/>
    <property type="match status" value="1"/>
</dbReference>
<dbReference type="InterPro" id="IPR013022">
    <property type="entry name" value="Xyl_isomerase-like_TIM-brl"/>
</dbReference>
<keyword evidence="3" id="KW-1185">Reference proteome</keyword>
<dbReference type="RefSeq" id="WP_129047299.1">
    <property type="nucleotide sequence ID" value="NZ_SDHX01000001.1"/>
</dbReference>